<dbReference type="GO" id="GO:0008270">
    <property type="term" value="F:zinc ion binding"/>
    <property type="evidence" value="ECO:0007669"/>
    <property type="project" value="InterPro"/>
</dbReference>
<dbReference type="InterPro" id="IPR004102">
    <property type="entry name" value="Poly(ADP-ribose)pol_reg_dom"/>
</dbReference>
<dbReference type="SUPFAM" id="SSF142921">
    <property type="entry name" value="WGR domain-like"/>
    <property type="match status" value="1"/>
</dbReference>
<dbReference type="Pfam" id="PF05406">
    <property type="entry name" value="WGR"/>
    <property type="match status" value="1"/>
</dbReference>
<dbReference type="GO" id="GO:1990404">
    <property type="term" value="F:NAD+-protein mono-ADP-ribosyltransferase activity"/>
    <property type="evidence" value="ECO:0007669"/>
    <property type="project" value="TreeGrafter"/>
</dbReference>
<keyword evidence="2 8" id="KW-0328">Glycosyltransferase</keyword>
<evidence type="ECO:0000256" key="5">
    <source>
        <dbReference type="ARBA" id="ARBA00023027"/>
    </source>
</evidence>
<evidence type="ECO:0000256" key="1">
    <source>
        <dbReference type="ARBA" id="ARBA00004123"/>
    </source>
</evidence>
<dbReference type="OrthoDB" id="429950at2759"/>
<keyword evidence="5 8" id="KW-0520">NAD</keyword>
<feature type="domain" description="PARP catalytic" evidence="10">
    <location>
        <begin position="472"/>
        <end position="698"/>
    </location>
</feature>
<dbReference type="Gene3D" id="3.30.720.50">
    <property type="match status" value="2"/>
</dbReference>
<comment type="catalytic activity">
    <reaction evidence="7">
        <text>NAD(+) + (ADP-D-ribosyl)n-acceptor = nicotinamide + (ADP-D-ribosyl)n+1-acceptor + H(+).</text>
        <dbReference type="EC" id="2.4.2.30"/>
    </reaction>
</comment>
<dbReference type="EC" id="2.4.2.-" evidence="8"/>
<dbReference type="GO" id="GO:0016779">
    <property type="term" value="F:nucleotidyltransferase activity"/>
    <property type="evidence" value="ECO:0007669"/>
    <property type="project" value="UniProtKB-KW"/>
</dbReference>
<dbReference type="GO" id="GO:0006302">
    <property type="term" value="P:double-strand break repair"/>
    <property type="evidence" value="ECO:0007669"/>
    <property type="project" value="TreeGrafter"/>
</dbReference>
<dbReference type="GO" id="GO:0070212">
    <property type="term" value="P:protein poly-ADP-ribosylation"/>
    <property type="evidence" value="ECO:0007669"/>
    <property type="project" value="TreeGrafter"/>
</dbReference>
<evidence type="ECO:0000256" key="6">
    <source>
        <dbReference type="ARBA" id="ARBA00023242"/>
    </source>
</evidence>
<evidence type="ECO:0000256" key="7">
    <source>
        <dbReference type="ARBA" id="ARBA00033987"/>
    </source>
</evidence>
<evidence type="ECO:0000256" key="4">
    <source>
        <dbReference type="ARBA" id="ARBA00022695"/>
    </source>
</evidence>
<evidence type="ECO:0000259" key="9">
    <source>
        <dbReference type="PROSITE" id="PS50918"/>
    </source>
</evidence>
<dbReference type="Gene3D" id="3.90.228.10">
    <property type="match status" value="1"/>
</dbReference>
<comment type="subcellular location">
    <subcellularLocation>
        <location evidence="1">Nucleus</location>
    </subcellularLocation>
</comment>
<dbReference type="GO" id="GO:0005730">
    <property type="term" value="C:nucleolus"/>
    <property type="evidence" value="ECO:0007669"/>
    <property type="project" value="TreeGrafter"/>
</dbReference>
<organism evidence="13 14">
    <name type="scientific">Trichonephila inaurata madagascariensis</name>
    <dbReference type="NCBI Taxonomy" id="2747483"/>
    <lineage>
        <taxon>Eukaryota</taxon>
        <taxon>Metazoa</taxon>
        <taxon>Ecdysozoa</taxon>
        <taxon>Arthropoda</taxon>
        <taxon>Chelicerata</taxon>
        <taxon>Arachnida</taxon>
        <taxon>Araneae</taxon>
        <taxon>Araneomorphae</taxon>
        <taxon>Entelegynae</taxon>
        <taxon>Araneoidea</taxon>
        <taxon>Nephilidae</taxon>
        <taxon>Trichonephila</taxon>
        <taxon>Trichonephila inaurata</taxon>
    </lineage>
</organism>
<dbReference type="InterPro" id="IPR050800">
    <property type="entry name" value="ARTD/PARP"/>
</dbReference>
<dbReference type="InterPro" id="IPR018123">
    <property type="entry name" value="WWE-dom_subgr"/>
</dbReference>
<evidence type="ECO:0000259" key="10">
    <source>
        <dbReference type="PROSITE" id="PS51059"/>
    </source>
</evidence>
<dbReference type="InterPro" id="IPR036930">
    <property type="entry name" value="WGR_dom_sf"/>
</dbReference>
<evidence type="ECO:0000259" key="12">
    <source>
        <dbReference type="PROSITE" id="PS51977"/>
    </source>
</evidence>
<dbReference type="SUPFAM" id="SSF47587">
    <property type="entry name" value="Domain of poly(ADP-ribose) polymerase"/>
    <property type="match status" value="1"/>
</dbReference>
<evidence type="ECO:0000256" key="8">
    <source>
        <dbReference type="RuleBase" id="RU362114"/>
    </source>
</evidence>
<feature type="domain" description="PARP alpha-helical" evidence="11">
    <location>
        <begin position="349"/>
        <end position="466"/>
    </location>
</feature>
<dbReference type="SUPFAM" id="SSF56399">
    <property type="entry name" value="ADP-ribosylation"/>
    <property type="match status" value="1"/>
</dbReference>
<dbReference type="PANTHER" id="PTHR10459:SF60">
    <property type="entry name" value="POLY [ADP-RIBOSE] POLYMERASE 2"/>
    <property type="match status" value="1"/>
</dbReference>
<sequence>MSGNHAAYEEPDFVWQHQYGKRWISYSGDCTEVLNKAVKRWQKTVSIPDNDPKKNIIVYLDEMYQINKVSSKRQKVRCAVYSEDFYTWSWLDDDGEWSSYKPRLVFLLELAYQKDVTEITFYDNGNYKVYLTSQVQINEESNYSHRVRREKVDASITSLFKRALFESKFKEMCFNSSISLTKRWINLPSLSTVHSSLSSTPGNIHVPTPSTFQEIDETLDEYLPPDHECPVKTFHVYQENGFPCAATLSYVNMSANNNKFSILQVLKHNSKDGFKFWQRFGRVGTQGQSELKDFGTNLLNAKAAFETKFLERTGNSWSDIKNFNYIYGKYNLLRIDLNPEKDCKIETAKVQLEPPVKSLMDLICNKKVMDEILKEMFYDSTNAPLGKLTFKQITDGYIALNKIAEVISRNGEAEELLKRCEEFYMKIPHNFGKKNPPVIQTKEDIEQKMELLKALSNIRLTMTVLSDAYPEHPLNRCYNSFKYSLVPLEQSGKEFATLFQTLLETHGPTHSTYNMTLTDVFRCHEKGPSTYLDCGNKHLLWHGSRITNWVGILQKGLKIAPPEAPSTGDYFGNGLYFADVCSKSANYCQATKRNNEGLLLLCEVSLGNQLECQDSDSTFPQSLNPSYDSVFGKGRVAPSNFQTGILSFDAKIPVGPLVQDFSSAFLQYNEYVVYNVNQVLDESRSFFRVYTGYFSNIRNGGAHRPSEERMGKTLSNGLKSTIVVVNFNKWDDMMCLANVYFFLDGTARQWYVNNEDALDSWEAFKNGLSGLFGDRQKYTRRAEEQLKFRAQRSGESTQSYTQSVLGLCQEVNPLMKEDEKVSHLMKGVAEDIYQALLKREIKDTVNFIK</sequence>
<proteinExistence type="predicted"/>
<feature type="domain" description="WGR" evidence="12">
    <location>
        <begin position="233"/>
        <end position="330"/>
    </location>
</feature>
<protein>
    <recommendedName>
        <fullName evidence="8">Poly [ADP-ribose] polymerase</fullName>
        <shortName evidence="8">PARP</shortName>
        <ecNumber evidence="8">2.4.2.-</ecNumber>
    </recommendedName>
</protein>
<dbReference type="Proteomes" id="UP000886998">
    <property type="component" value="Unassembled WGS sequence"/>
</dbReference>
<keyword evidence="14" id="KW-1185">Reference proteome</keyword>
<accession>A0A8X6YST0</accession>
<dbReference type="Pfam" id="PF00644">
    <property type="entry name" value="PARP"/>
    <property type="match status" value="1"/>
</dbReference>
<feature type="domain" description="WWE" evidence="9">
    <location>
        <begin position="74"/>
        <end position="149"/>
    </location>
</feature>
<dbReference type="SMART" id="SM00773">
    <property type="entry name" value="WGR"/>
    <property type="match status" value="1"/>
</dbReference>
<dbReference type="SUPFAM" id="SSF117839">
    <property type="entry name" value="WWE domain"/>
    <property type="match status" value="2"/>
</dbReference>
<dbReference type="Gene3D" id="1.20.142.10">
    <property type="entry name" value="Poly(ADP-ribose) polymerase, regulatory domain"/>
    <property type="match status" value="1"/>
</dbReference>
<dbReference type="PROSITE" id="PS50918">
    <property type="entry name" value="WWE"/>
    <property type="match status" value="1"/>
</dbReference>
<dbReference type="PROSITE" id="PS51977">
    <property type="entry name" value="WGR"/>
    <property type="match status" value="1"/>
</dbReference>
<dbReference type="InterPro" id="IPR037197">
    <property type="entry name" value="WWE_dom_sf"/>
</dbReference>
<evidence type="ECO:0000256" key="3">
    <source>
        <dbReference type="ARBA" id="ARBA00022679"/>
    </source>
</evidence>
<dbReference type="PROSITE" id="PS51059">
    <property type="entry name" value="PARP_CATALYTIC"/>
    <property type="match status" value="1"/>
</dbReference>
<evidence type="ECO:0000313" key="13">
    <source>
        <dbReference type="EMBL" id="GFY78580.1"/>
    </source>
</evidence>
<dbReference type="AlphaFoldDB" id="A0A8X6YST0"/>
<dbReference type="SMART" id="SM00678">
    <property type="entry name" value="WWE"/>
    <property type="match status" value="1"/>
</dbReference>
<dbReference type="EMBL" id="BMAV01023070">
    <property type="protein sequence ID" value="GFY78580.1"/>
    <property type="molecule type" value="Genomic_DNA"/>
</dbReference>
<evidence type="ECO:0000256" key="2">
    <source>
        <dbReference type="ARBA" id="ARBA00022676"/>
    </source>
</evidence>
<dbReference type="CDD" id="cd01437">
    <property type="entry name" value="parp_like"/>
    <property type="match status" value="1"/>
</dbReference>
<evidence type="ECO:0000313" key="14">
    <source>
        <dbReference type="Proteomes" id="UP000886998"/>
    </source>
</evidence>
<gene>
    <name evidence="13" type="primary">PARP2</name>
    <name evidence="13" type="ORF">TNIN_411371</name>
</gene>
<keyword evidence="4" id="KW-0548">Nucleotidyltransferase</keyword>
<dbReference type="Pfam" id="PF02825">
    <property type="entry name" value="WWE"/>
    <property type="match status" value="2"/>
</dbReference>
<reference evidence="13" key="1">
    <citation type="submission" date="2020-08" db="EMBL/GenBank/DDBJ databases">
        <title>Multicomponent nature underlies the extraordinary mechanical properties of spider dragline silk.</title>
        <authorList>
            <person name="Kono N."/>
            <person name="Nakamura H."/>
            <person name="Mori M."/>
            <person name="Yoshida Y."/>
            <person name="Ohtoshi R."/>
            <person name="Malay A.D."/>
            <person name="Moran D.A.P."/>
            <person name="Tomita M."/>
            <person name="Numata K."/>
            <person name="Arakawa K."/>
        </authorList>
    </citation>
    <scope>NUCLEOTIDE SEQUENCE</scope>
</reference>
<comment type="caution">
    <text evidence="13">The sequence shown here is derived from an EMBL/GenBank/DDBJ whole genome shotgun (WGS) entry which is preliminary data.</text>
</comment>
<dbReference type="Pfam" id="PF02877">
    <property type="entry name" value="PARP_reg"/>
    <property type="match status" value="1"/>
</dbReference>
<keyword evidence="3 8" id="KW-0808">Transferase</keyword>
<dbReference type="PANTHER" id="PTHR10459">
    <property type="entry name" value="DNA LIGASE"/>
    <property type="match status" value="1"/>
</dbReference>
<name>A0A8X6YST0_9ARAC</name>
<dbReference type="PROSITE" id="PS51060">
    <property type="entry name" value="PARP_ALPHA_HD"/>
    <property type="match status" value="1"/>
</dbReference>
<evidence type="ECO:0000259" key="11">
    <source>
        <dbReference type="PROSITE" id="PS51060"/>
    </source>
</evidence>
<dbReference type="InterPro" id="IPR004170">
    <property type="entry name" value="WWE_dom"/>
</dbReference>
<keyword evidence="6" id="KW-0539">Nucleus</keyword>
<dbReference type="GO" id="GO:0003950">
    <property type="term" value="F:NAD+ poly-ADP-ribosyltransferase activity"/>
    <property type="evidence" value="ECO:0007669"/>
    <property type="project" value="UniProtKB-UniRule"/>
</dbReference>
<dbReference type="InterPro" id="IPR012317">
    <property type="entry name" value="Poly(ADP-ribose)pol_cat_dom"/>
</dbReference>
<dbReference type="InterPro" id="IPR008893">
    <property type="entry name" value="WGR_domain"/>
</dbReference>
<dbReference type="InterPro" id="IPR036616">
    <property type="entry name" value="Poly(ADP-ribose)pol_reg_dom_sf"/>
</dbReference>